<dbReference type="Proteomes" id="UP000271098">
    <property type="component" value="Unassembled WGS sequence"/>
</dbReference>
<proteinExistence type="predicted"/>
<organism evidence="3">
    <name type="scientific">Gongylonema pulchrum</name>
    <dbReference type="NCBI Taxonomy" id="637853"/>
    <lineage>
        <taxon>Eukaryota</taxon>
        <taxon>Metazoa</taxon>
        <taxon>Ecdysozoa</taxon>
        <taxon>Nematoda</taxon>
        <taxon>Chromadorea</taxon>
        <taxon>Rhabditida</taxon>
        <taxon>Spirurina</taxon>
        <taxon>Spiruromorpha</taxon>
        <taxon>Spiruroidea</taxon>
        <taxon>Gongylonematidae</taxon>
        <taxon>Gongylonema</taxon>
    </lineage>
</organism>
<reference evidence="1 2" key="2">
    <citation type="submission" date="2018-11" db="EMBL/GenBank/DDBJ databases">
        <authorList>
            <consortium name="Pathogen Informatics"/>
        </authorList>
    </citation>
    <scope>NUCLEOTIDE SEQUENCE [LARGE SCALE GENOMIC DNA]</scope>
</reference>
<evidence type="ECO:0000313" key="1">
    <source>
        <dbReference type="EMBL" id="VDN17161.1"/>
    </source>
</evidence>
<evidence type="ECO:0000313" key="2">
    <source>
        <dbReference type="Proteomes" id="UP000271098"/>
    </source>
</evidence>
<name>A0A183DND8_9BILA</name>
<keyword evidence="2" id="KW-1185">Reference proteome</keyword>
<dbReference type="AlphaFoldDB" id="A0A183DND8"/>
<sequence>MKDGSNDFPVVTLDWNRKPNTVLTYLSGFGHLCWPVEKTLARCWSSKIVTRYIARKCNLMTNCVKIGNTNVGKA</sequence>
<dbReference type="WBParaSite" id="GPUH_0001024201-mRNA-1">
    <property type="protein sequence ID" value="GPUH_0001024201-mRNA-1"/>
    <property type="gene ID" value="GPUH_0001024201"/>
</dbReference>
<evidence type="ECO:0000313" key="3">
    <source>
        <dbReference type="WBParaSite" id="GPUH_0001024201-mRNA-1"/>
    </source>
</evidence>
<gene>
    <name evidence="1" type="ORF">GPUH_LOCUS10229</name>
</gene>
<reference evidence="3" key="1">
    <citation type="submission" date="2016-06" db="UniProtKB">
        <authorList>
            <consortium name="WormBaseParasite"/>
        </authorList>
    </citation>
    <scope>IDENTIFICATION</scope>
</reference>
<dbReference type="EMBL" id="UYRT01077890">
    <property type="protein sequence ID" value="VDN17161.1"/>
    <property type="molecule type" value="Genomic_DNA"/>
</dbReference>
<protein>
    <submittedName>
        <fullName evidence="3">Integrase_H2C2 domain-containing protein</fullName>
    </submittedName>
</protein>
<accession>A0A183DND8</accession>